<sequence>MNRRFTLYTLLLVLLCLLTGSAWTLVAYGIPVPGTDLPAWPWCLLPTLCLPYLGWKLYKLQRKQSRKVLFLLDAVENNDYAVHFAEHEGDADTRLVNHALNRIAHILWQVKNETAQQEKYYELILECINTGIVVLNDQGSVYQKNTEALRLLGLEVFTHLLQLNRIDPKLTERLQACRAGETFQMPLCNERGTRDLFVRVSDISVRGEHLRILALDDINHELDEREIDSWIRLTRVLTHEIMNAVTPITSLSDTLLELNAHSVSTDEVQSGLKTISATGKGLLAFVESYRKFTHIPTPVPSLFYLRDFIPRMVELARHQYPKARIAFRTRIEPDDLILHADEGLMAQVFTNLLKNAIQAIASQPERTEEGHIDITARCDEQEAVIVEIRNDGPAIPPEVARHIFIPFFTTKDDGSGIGLSISRQIMRLSGGSLSLLPGRETTFVLRFD</sequence>
<dbReference type="InterPro" id="IPR004358">
    <property type="entry name" value="Sig_transdc_His_kin-like_C"/>
</dbReference>
<dbReference type="Proteomes" id="UP000823860">
    <property type="component" value="Unassembled WGS sequence"/>
</dbReference>
<dbReference type="CDD" id="cd00075">
    <property type="entry name" value="HATPase"/>
    <property type="match status" value="1"/>
</dbReference>
<evidence type="ECO:0000256" key="7">
    <source>
        <dbReference type="ARBA" id="ARBA00023012"/>
    </source>
</evidence>
<dbReference type="PROSITE" id="PS50109">
    <property type="entry name" value="HIS_KIN"/>
    <property type="match status" value="1"/>
</dbReference>
<dbReference type="InterPro" id="IPR036890">
    <property type="entry name" value="HATPase_C_sf"/>
</dbReference>
<evidence type="ECO:0000256" key="2">
    <source>
        <dbReference type="ARBA" id="ARBA00012438"/>
    </source>
</evidence>
<feature type="domain" description="Histidine kinase" evidence="8">
    <location>
        <begin position="236"/>
        <end position="448"/>
    </location>
</feature>
<reference evidence="10" key="1">
    <citation type="journal article" date="2021" name="PeerJ">
        <title>Extensive microbial diversity within the chicken gut microbiome revealed by metagenomics and culture.</title>
        <authorList>
            <person name="Gilroy R."/>
            <person name="Ravi A."/>
            <person name="Getino M."/>
            <person name="Pursley I."/>
            <person name="Horton D.L."/>
            <person name="Alikhan N.F."/>
            <person name="Baker D."/>
            <person name="Gharbi K."/>
            <person name="Hall N."/>
            <person name="Watson M."/>
            <person name="Adriaenssens E.M."/>
            <person name="Foster-Nyarko E."/>
            <person name="Jarju S."/>
            <person name="Secka A."/>
            <person name="Antonio M."/>
            <person name="Oren A."/>
            <person name="Chaudhuri R.R."/>
            <person name="La Ragione R."/>
            <person name="Hildebrand F."/>
            <person name="Pallen M.J."/>
        </authorList>
    </citation>
    <scope>NUCLEOTIDE SEQUENCE</scope>
    <source>
        <strain evidence="10">ChiHecec1B25-7008</strain>
    </source>
</reference>
<dbReference type="InterPro" id="IPR000014">
    <property type="entry name" value="PAS"/>
</dbReference>
<comment type="caution">
    <text evidence="10">The sequence shown here is derived from an EMBL/GenBank/DDBJ whole genome shotgun (WGS) entry which is preliminary data.</text>
</comment>
<dbReference type="EMBL" id="DWZE01000005">
    <property type="protein sequence ID" value="HJA82407.1"/>
    <property type="molecule type" value="Genomic_DNA"/>
</dbReference>
<keyword evidence="3" id="KW-0808">Transferase</keyword>
<keyword evidence="4" id="KW-0547">Nucleotide-binding</keyword>
<comment type="catalytic activity">
    <reaction evidence="1">
        <text>ATP + protein L-histidine = ADP + protein N-phospho-L-histidine.</text>
        <dbReference type="EC" id="2.7.13.3"/>
    </reaction>
</comment>
<keyword evidence="6" id="KW-0067">ATP-binding</keyword>
<name>A0A9D2HQX3_9BACE</name>
<dbReference type="SUPFAM" id="SSF55874">
    <property type="entry name" value="ATPase domain of HSP90 chaperone/DNA topoisomerase II/histidine kinase"/>
    <property type="match status" value="1"/>
</dbReference>
<proteinExistence type="predicted"/>
<reference evidence="10" key="2">
    <citation type="submission" date="2021-04" db="EMBL/GenBank/DDBJ databases">
        <authorList>
            <person name="Gilroy R."/>
        </authorList>
    </citation>
    <scope>NUCLEOTIDE SEQUENCE</scope>
    <source>
        <strain evidence="10">ChiHecec1B25-7008</strain>
    </source>
</reference>
<evidence type="ECO:0000256" key="4">
    <source>
        <dbReference type="ARBA" id="ARBA00022741"/>
    </source>
</evidence>
<dbReference type="GO" id="GO:0000160">
    <property type="term" value="P:phosphorelay signal transduction system"/>
    <property type="evidence" value="ECO:0007669"/>
    <property type="project" value="UniProtKB-KW"/>
</dbReference>
<dbReference type="PROSITE" id="PS50112">
    <property type="entry name" value="PAS"/>
    <property type="match status" value="1"/>
</dbReference>
<dbReference type="Gene3D" id="3.30.565.10">
    <property type="entry name" value="Histidine kinase-like ATPase, C-terminal domain"/>
    <property type="match status" value="1"/>
</dbReference>
<dbReference type="InterPro" id="IPR005467">
    <property type="entry name" value="His_kinase_dom"/>
</dbReference>
<dbReference type="GO" id="GO:0004673">
    <property type="term" value="F:protein histidine kinase activity"/>
    <property type="evidence" value="ECO:0007669"/>
    <property type="project" value="UniProtKB-EC"/>
</dbReference>
<dbReference type="PANTHER" id="PTHR43065">
    <property type="entry name" value="SENSOR HISTIDINE KINASE"/>
    <property type="match status" value="1"/>
</dbReference>
<evidence type="ECO:0000256" key="3">
    <source>
        <dbReference type="ARBA" id="ARBA00022679"/>
    </source>
</evidence>
<dbReference type="PANTHER" id="PTHR43065:SF46">
    <property type="entry name" value="C4-DICARBOXYLATE TRANSPORT SENSOR PROTEIN DCTB"/>
    <property type="match status" value="1"/>
</dbReference>
<dbReference type="PRINTS" id="PR00344">
    <property type="entry name" value="BCTRLSENSOR"/>
</dbReference>
<evidence type="ECO:0000259" key="8">
    <source>
        <dbReference type="PROSITE" id="PS50109"/>
    </source>
</evidence>
<evidence type="ECO:0000256" key="5">
    <source>
        <dbReference type="ARBA" id="ARBA00022777"/>
    </source>
</evidence>
<accession>A0A9D2HQX3</accession>
<keyword evidence="5" id="KW-0418">Kinase</keyword>
<evidence type="ECO:0000256" key="1">
    <source>
        <dbReference type="ARBA" id="ARBA00000085"/>
    </source>
</evidence>
<evidence type="ECO:0000256" key="6">
    <source>
        <dbReference type="ARBA" id="ARBA00022840"/>
    </source>
</evidence>
<dbReference type="AlphaFoldDB" id="A0A9D2HQX3"/>
<dbReference type="Pfam" id="PF02518">
    <property type="entry name" value="HATPase_c"/>
    <property type="match status" value="1"/>
</dbReference>
<feature type="domain" description="PAS" evidence="9">
    <location>
        <begin position="117"/>
        <end position="155"/>
    </location>
</feature>
<evidence type="ECO:0000313" key="10">
    <source>
        <dbReference type="EMBL" id="HJA82407.1"/>
    </source>
</evidence>
<dbReference type="SMART" id="SM00387">
    <property type="entry name" value="HATPase_c"/>
    <property type="match status" value="1"/>
</dbReference>
<keyword evidence="7" id="KW-0902">Two-component regulatory system</keyword>
<dbReference type="InterPro" id="IPR003594">
    <property type="entry name" value="HATPase_dom"/>
</dbReference>
<protein>
    <recommendedName>
        <fullName evidence="2">histidine kinase</fullName>
        <ecNumber evidence="2">2.7.13.3</ecNumber>
    </recommendedName>
</protein>
<dbReference type="GO" id="GO:0005524">
    <property type="term" value="F:ATP binding"/>
    <property type="evidence" value="ECO:0007669"/>
    <property type="project" value="UniProtKB-KW"/>
</dbReference>
<gene>
    <name evidence="10" type="ORF">H9785_00310</name>
</gene>
<evidence type="ECO:0000313" key="11">
    <source>
        <dbReference type="Proteomes" id="UP000823860"/>
    </source>
</evidence>
<organism evidence="10 11">
    <name type="scientific">Candidatus Bacteroides intestinavium</name>
    <dbReference type="NCBI Taxonomy" id="2838469"/>
    <lineage>
        <taxon>Bacteria</taxon>
        <taxon>Pseudomonadati</taxon>
        <taxon>Bacteroidota</taxon>
        <taxon>Bacteroidia</taxon>
        <taxon>Bacteroidales</taxon>
        <taxon>Bacteroidaceae</taxon>
        <taxon>Bacteroides</taxon>
    </lineage>
</organism>
<dbReference type="EC" id="2.7.13.3" evidence="2"/>
<evidence type="ECO:0000259" key="9">
    <source>
        <dbReference type="PROSITE" id="PS50112"/>
    </source>
</evidence>